<dbReference type="Proteomes" id="UP000630887">
    <property type="component" value="Unassembled WGS sequence"/>
</dbReference>
<protein>
    <submittedName>
        <fullName evidence="2">Uncharacterized protein</fullName>
    </submittedName>
</protein>
<evidence type="ECO:0000313" key="2">
    <source>
        <dbReference type="EMBL" id="GIG07424.1"/>
    </source>
</evidence>
<proteinExistence type="predicted"/>
<evidence type="ECO:0000313" key="3">
    <source>
        <dbReference type="Proteomes" id="UP000630887"/>
    </source>
</evidence>
<keyword evidence="3" id="KW-1185">Reference proteome</keyword>
<dbReference type="AlphaFoldDB" id="A0A8J3KXW5"/>
<reference evidence="2 3" key="1">
    <citation type="submission" date="2021-01" db="EMBL/GenBank/DDBJ databases">
        <title>Whole genome shotgun sequence of Catellatospora coxensis NBRC 107359.</title>
        <authorList>
            <person name="Komaki H."/>
            <person name="Tamura T."/>
        </authorList>
    </citation>
    <scope>NUCLEOTIDE SEQUENCE [LARGE SCALE GENOMIC DNA]</scope>
    <source>
        <strain evidence="2 3">NBRC 107359</strain>
    </source>
</reference>
<sequence length="102" mass="11086">MVKPVKRSHLPGSLQSGHGRRLTVGGVIRTRPERRGGRTHPMALGRRAPVTSQGRGTVMGKALTAGQFEAYARRQITVALDILDRHHEDLIGLCACSADLDH</sequence>
<accession>A0A8J3KXW5</accession>
<gene>
    <name evidence="2" type="ORF">Cco03nite_41240</name>
</gene>
<dbReference type="EMBL" id="BONI01000034">
    <property type="protein sequence ID" value="GIG07424.1"/>
    <property type="molecule type" value="Genomic_DNA"/>
</dbReference>
<evidence type="ECO:0000256" key="1">
    <source>
        <dbReference type="SAM" id="MobiDB-lite"/>
    </source>
</evidence>
<organism evidence="2 3">
    <name type="scientific">Catellatospora coxensis</name>
    <dbReference type="NCBI Taxonomy" id="310354"/>
    <lineage>
        <taxon>Bacteria</taxon>
        <taxon>Bacillati</taxon>
        <taxon>Actinomycetota</taxon>
        <taxon>Actinomycetes</taxon>
        <taxon>Micromonosporales</taxon>
        <taxon>Micromonosporaceae</taxon>
        <taxon>Catellatospora</taxon>
    </lineage>
</organism>
<name>A0A8J3KXW5_9ACTN</name>
<feature type="region of interest" description="Disordered" evidence="1">
    <location>
        <begin position="1"/>
        <end position="55"/>
    </location>
</feature>
<comment type="caution">
    <text evidence="2">The sequence shown here is derived from an EMBL/GenBank/DDBJ whole genome shotgun (WGS) entry which is preliminary data.</text>
</comment>